<name>A0A061SNW3_9CHLO</name>
<feature type="region of interest" description="Disordered" evidence="1">
    <location>
        <begin position="1"/>
        <end position="40"/>
    </location>
</feature>
<proteinExistence type="predicted"/>
<sequence length="203" mass="22298">RFSALRGWMSASEDTLEDENREIGCKNENPGRDGKVSLSTNPTFSSIPFGSVPGSSSSSGFSFGVNMGEKTLSFGGGDQPRFGTAFGFGAPAFSNSTVPNERRPAQDDEASQLCFTPSIEELRHKLHKRDRAIAMSLKLVDIARLQSEVYIEKKMYDKLEACLRDSFDMLMKELEEAQRAPAQCSESLKLTAPSSSFHISPNQ</sequence>
<evidence type="ECO:0000256" key="1">
    <source>
        <dbReference type="SAM" id="MobiDB-lite"/>
    </source>
</evidence>
<gene>
    <name evidence="2" type="ORF">TSPGSL018_193</name>
</gene>
<dbReference type="AlphaFoldDB" id="A0A061SNW3"/>
<accession>A0A061SNW3</accession>
<feature type="compositionally biased region" description="Basic and acidic residues" evidence="1">
    <location>
        <begin position="21"/>
        <end position="35"/>
    </location>
</feature>
<dbReference type="EMBL" id="GBEZ01000092">
    <property type="protein sequence ID" value="JAC84764.1"/>
    <property type="molecule type" value="Transcribed_RNA"/>
</dbReference>
<protein>
    <submittedName>
        <fullName evidence="2">Uncharacterized protein</fullName>
    </submittedName>
</protein>
<feature type="non-terminal residue" evidence="2">
    <location>
        <position position="1"/>
    </location>
</feature>
<evidence type="ECO:0000313" key="2">
    <source>
        <dbReference type="EMBL" id="JAC84764.1"/>
    </source>
</evidence>
<organism evidence="2">
    <name type="scientific">Tetraselmis sp. GSL018</name>
    <dbReference type="NCBI Taxonomy" id="582737"/>
    <lineage>
        <taxon>Eukaryota</taxon>
        <taxon>Viridiplantae</taxon>
        <taxon>Chlorophyta</taxon>
        <taxon>core chlorophytes</taxon>
        <taxon>Chlorodendrophyceae</taxon>
        <taxon>Chlorodendrales</taxon>
        <taxon>Chlorodendraceae</taxon>
        <taxon>Tetraselmis</taxon>
    </lineage>
</organism>
<reference evidence="2" key="1">
    <citation type="submission" date="2014-05" db="EMBL/GenBank/DDBJ databases">
        <title>The transcriptome of the halophilic microalga Tetraselmis sp. GSL018 isolated from the Great Salt Lake, Utah.</title>
        <authorList>
            <person name="Jinkerson R.E."/>
            <person name="D'Adamo S."/>
            <person name="Posewitz M.C."/>
        </authorList>
    </citation>
    <scope>NUCLEOTIDE SEQUENCE</scope>
    <source>
        <strain evidence="2">GSL018</strain>
    </source>
</reference>